<organism evidence="6 7">
    <name type="scientific">Roseomonas haemaphysalidis</name>
    <dbReference type="NCBI Taxonomy" id="2768162"/>
    <lineage>
        <taxon>Bacteria</taxon>
        <taxon>Pseudomonadati</taxon>
        <taxon>Pseudomonadota</taxon>
        <taxon>Alphaproteobacteria</taxon>
        <taxon>Acetobacterales</taxon>
        <taxon>Roseomonadaceae</taxon>
        <taxon>Roseomonas</taxon>
    </lineage>
</organism>
<evidence type="ECO:0000313" key="7">
    <source>
        <dbReference type="Proteomes" id="UP001518989"/>
    </source>
</evidence>
<proteinExistence type="inferred from homology"/>
<dbReference type="SUPFAM" id="SSF53850">
    <property type="entry name" value="Periplasmic binding protein-like II"/>
    <property type="match status" value="1"/>
</dbReference>
<comment type="caution">
    <text evidence="6">The sequence shown here is derived from an EMBL/GenBank/DDBJ whole genome shotgun (WGS) entry which is preliminary data.</text>
</comment>
<sequence>MNSLADLQMFLSVAGAENFSAAARQLGLPPSSVSRRIGAIEQRLGVALFRRTTRDVTLTDAGTAYSQSVGRILAELQAAEIAIARFAGQMPGTLKVEVWPGIGTWLLGPLLPRFLEENPEVQIQLEHQPAREPADALAAGADIIIRYGLAKPASLALRRLLTTRQGLYAAPRYLERHGVPASPDALQAHNCLLLQPEAEPERWRFRRGDYDRSLQPAGTLRSNDPASLQEALAAGLGLAVLHEWAATGALRQGVVQRVLPEYEVTTMESFEMHISALYAAGPKAARKARPFLDFLATALGEAGEPAA</sequence>
<dbReference type="InterPro" id="IPR036390">
    <property type="entry name" value="WH_DNA-bd_sf"/>
</dbReference>
<dbReference type="Gene3D" id="3.40.190.290">
    <property type="match status" value="1"/>
</dbReference>
<comment type="similarity">
    <text evidence="1">Belongs to the LysR transcriptional regulatory family.</text>
</comment>
<evidence type="ECO:0000256" key="3">
    <source>
        <dbReference type="ARBA" id="ARBA00023125"/>
    </source>
</evidence>
<dbReference type="InterPro" id="IPR005119">
    <property type="entry name" value="LysR_subst-bd"/>
</dbReference>
<dbReference type="CDD" id="cd08422">
    <property type="entry name" value="PBP2_CrgA_like"/>
    <property type="match status" value="1"/>
</dbReference>
<dbReference type="EMBL" id="JACTNG010000002">
    <property type="protein sequence ID" value="MBO1078633.1"/>
    <property type="molecule type" value="Genomic_DNA"/>
</dbReference>
<dbReference type="Pfam" id="PF00126">
    <property type="entry name" value="HTH_1"/>
    <property type="match status" value="1"/>
</dbReference>
<name>A0ABS3KPW0_9PROT</name>
<dbReference type="Gene3D" id="1.10.10.10">
    <property type="entry name" value="Winged helix-like DNA-binding domain superfamily/Winged helix DNA-binding domain"/>
    <property type="match status" value="1"/>
</dbReference>
<dbReference type="PROSITE" id="PS50931">
    <property type="entry name" value="HTH_LYSR"/>
    <property type="match status" value="1"/>
</dbReference>
<evidence type="ECO:0000259" key="5">
    <source>
        <dbReference type="PROSITE" id="PS50931"/>
    </source>
</evidence>
<evidence type="ECO:0000256" key="2">
    <source>
        <dbReference type="ARBA" id="ARBA00023015"/>
    </source>
</evidence>
<dbReference type="SUPFAM" id="SSF46785">
    <property type="entry name" value="Winged helix' DNA-binding domain"/>
    <property type="match status" value="1"/>
</dbReference>
<evidence type="ECO:0000256" key="1">
    <source>
        <dbReference type="ARBA" id="ARBA00009437"/>
    </source>
</evidence>
<feature type="domain" description="HTH lysR-type" evidence="5">
    <location>
        <begin position="1"/>
        <end position="59"/>
    </location>
</feature>
<dbReference type="PANTHER" id="PTHR30537">
    <property type="entry name" value="HTH-TYPE TRANSCRIPTIONAL REGULATOR"/>
    <property type="match status" value="1"/>
</dbReference>
<keyword evidence="7" id="KW-1185">Reference proteome</keyword>
<dbReference type="Pfam" id="PF03466">
    <property type="entry name" value="LysR_substrate"/>
    <property type="match status" value="1"/>
</dbReference>
<protein>
    <submittedName>
        <fullName evidence="6">LysR family transcriptional regulator</fullName>
    </submittedName>
</protein>
<dbReference type="PANTHER" id="PTHR30537:SF5">
    <property type="entry name" value="HTH-TYPE TRANSCRIPTIONAL ACTIVATOR TTDR-RELATED"/>
    <property type="match status" value="1"/>
</dbReference>
<keyword evidence="4" id="KW-0804">Transcription</keyword>
<keyword evidence="3" id="KW-0238">DNA-binding</keyword>
<dbReference type="InterPro" id="IPR058163">
    <property type="entry name" value="LysR-type_TF_proteobact-type"/>
</dbReference>
<reference evidence="6 7" key="1">
    <citation type="submission" date="2020-09" db="EMBL/GenBank/DDBJ databases">
        <title>Roseomonas.</title>
        <authorList>
            <person name="Zhu W."/>
        </authorList>
    </citation>
    <scope>NUCLEOTIDE SEQUENCE [LARGE SCALE GENOMIC DNA]</scope>
    <source>
        <strain evidence="6 7">573</strain>
    </source>
</reference>
<dbReference type="InterPro" id="IPR036388">
    <property type="entry name" value="WH-like_DNA-bd_sf"/>
</dbReference>
<dbReference type="Proteomes" id="UP001518989">
    <property type="component" value="Unassembled WGS sequence"/>
</dbReference>
<evidence type="ECO:0000313" key="6">
    <source>
        <dbReference type="EMBL" id="MBO1078633.1"/>
    </source>
</evidence>
<gene>
    <name evidence="6" type="ORF">IAI61_06290</name>
</gene>
<dbReference type="InterPro" id="IPR000847">
    <property type="entry name" value="LysR_HTH_N"/>
</dbReference>
<keyword evidence="2" id="KW-0805">Transcription regulation</keyword>
<dbReference type="RefSeq" id="WP_207416046.1">
    <property type="nucleotide sequence ID" value="NZ_CP061178.1"/>
</dbReference>
<evidence type="ECO:0000256" key="4">
    <source>
        <dbReference type="ARBA" id="ARBA00023163"/>
    </source>
</evidence>
<accession>A0ABS3KPW0</accession>